<reference evidence="4" key="1">
    <citation type="journal article" date="2023" name="Commun. Biol.">
        <title>Genome analysis of Parmales, the sister group of diatoms, reveals the evolutionary specialization of diatoms from phago-mixotrophs to photoautotrophs.</title>
        <authorList>
            <person name="Ban H."/>
            <person name="Sato S."/>
            <person name="Yoshikawa S."/>
            <person name="Yamada K."/>
            <person name="Nakamura Y."/>
            <person name="Ichinomiya M."/>
            <person name="Sato N."/>
            <person name="Blanc-Mathieu R."/>
            <person name="Endo H."/>
            <person name="Kuwata A."/>
            <person name="Ogata H."/>
        </authorList>
    </citation>
    <scope>NUCLEOTIDE SEQUENCE [LARGE SCALE GENOMIC DNA]</scope>
</reference>
<dbReference type="Pfam" id="PF05347">
    <property type="entry name" value="Complex1_LYR"/>
    <property type="match status" value="1"/>
</dbReference>
<gene>
    <name evidence="3" type="ORF">TrCOL_g3289</name>
</gene>
<dbReference type="CDD" id="cd20251">
    <property type="entry name" value="Complex1_LYR_SF"/>
    <property type="match status" value="1"/>
</dbReference>
<dbReference type="Proteomes" id="UP001165065">
    <property type="component" value="Unassembled WGS sequence"/>
</dbReference>
<feature type="compositionally biased region" description="Basic and acidic residues" evidence="1">
    <location>
        <begin position="88"/>
        <end position="101"/>
    </location>
</feature>
<accession>A0A9W7LAM6</accession>
<dbReference type="PANTHER" id="PTHR47579:SF3">
    <property type="entry name" value="COMPLEX 1 LYR PROTEIN DOMAIN-CONTAINING PROTEIN"/>
    <property type="match status" value="1"/>
</dbReference>
<feature type="region of interest" description="Disordered" evidence="1">
    <location>
        <begin position="76"/>
        <end position="101"/>
    </location>
</feature>
<name>A0A9W7LAM6_9STRA</name>
<sequence length="101" mass="11015">MASAVSRTSIELYRDCLRLISHIAPGSTPKSVALRTTLRSQFRANANLTDEVEVENAKAAAVRGLANYMVMEAGGRDKGTGLGKAMRKFNESERPKTESEK</sequence>
<dbReference type="AlphaFoldDB" id="A0A9W7LAM6"/>
<dbReference type="InterPro" id="IPR008011">
    <property type="entry name" value="Complex1_LYR_dom"/>
</dbReference>
<proteinExistence type="predicted"/>
<evidence type="ECO:0000259" key="2">
    <source>
        <dbReference type="Pfam" id="PF05347"/>
    </source>
</evidence>
<evidence type="ECO:0000313" key="4">
    <source>
        <dbReference type="Proteomes" id="UP001165065"/>
    </source>
</evidence>
<dbReference type="EMBL" id="BRYA01000164">
    <property type="protein sequence ID" value="GMI42035.1"/>
    <property type="molecule type" value="Genomic_DNA"/>
</dbReference>
<feature type="domain" description="Complex 1 LYR protein" evidence="2">
    <location>
        <begin position="11"/>
        <end position="65"/>
    </location>
</feature>
<comment type="caution">
    <text evidence="3">The sequence shown here is derived from an EMBL/GenBank/DDBJ whole genome shotgun (WGS) entry which is preliminary data.</text>
</comment>
<protein>
    <recommendedName>
        <fullName evidence="2">Complex 1 LYR protein domain-containing protein</fullName>
    </recommendedName>
</protein>
<evidence type="ECO:0000313" key="3">
    <source>
        <dbReference type="EMBL" id="GMI42035.1"/>
    </source>
</evidence>
<keyword evidence="4" id="KW-1185">Reference proteome</keyword>
<evidence type="ECO:0000256" key="1">
    <source>
        <dbReference type="SAM" id="MobiDB-lite"/>
    </source>
</evidence>
<organism evidence="3 4">
    <name type="scientific">Triparma columacea</name>
    <dbReference type="NCBI Taxonomy" id="722753"/>
    <lineage>
        <taxon>Eukaryota</taxon>
        <taxon>Sar</taxon>
        <taxon>Stramenopiles</taxon>
        <taxon>Ochrophyta</taxon>
        <taxon>Bolidophyceae</taxon>
        <taxon>Parmales</taxon>
        <taxon>Triparmaceae</taxon>
        <taxon>Triparma</taxon>
    </lineage>
</organism>
<dbReference type="PANTHER" id="PTHR47579">
    <property type="entry name" value="COMPLEX 1 LYR PROTEIN"/>
    <property type="match status" value="1"/>
</dbReference>
<dbReference type="OrthoDB" id="190541at2759"/>